<dbReference type="EMBL" id="JYIZ01000043">
    <property type="protein sequence ID" value="KJL41746.1"/>
    <property type="molecule type" value="Genomic_DNA"/>
</dbReference>
<dbReference type="InterPro" id="IPR043777">
    <property type="entry name" value="DUF5719"/>
</dbReference>
<dbReference type="OrthoDB" id="3264966at2"/>
<evidence type="ECO:0000313" key="2">
    <source>
        <dbReference type="Proteomes" id="UP000033956"/>
    </source>
</evidence>
<dbReference type="Proteomes" id="UP000033956">
    <property type="component" value="Unassembled WGS sequence"/>
</dbReference>
<gene>
    <name evidence="1" type="ORF">RS81_01331</name>
</gene>
<proteinExistence type="predicted"/>
<protein>
    <recommendedName>
        <fullName evidence="3">Large extracellular alpha-helical protein</fullName>
    </recommendedName>
</protein>
<keyword evidence="2" id="KW-1185">Reference proteome</keyword>
<name>A0A0M2H5Y1_9MICO</name>
<comment type="caution">
    <text evidence="1">The sequence shown here is derived from an EMBL/GenBank/DDBJ whole genome shotgun (WGS) entry which is preliminary data.</text>
</comment>
<dbReference type="RefSeq" id="WP_045275279.1">
    <property type="nucleotide sequence ID" value="NZ_BAAAUP010000006.1"/>
</dbReference>
<reference evidence="1 2" key="1">
    <citation type="submission" date="2015-02" db="EMBL/GenBank/DDBJ databases">
        <title>Draft genome sequences of ten Microbacterium spp. with emphasis on heavy metal contaminated environments.</title>
        <authorList>
            <person name="Corretto E."/>
        </authorList>
    </citation>
    <scope>NUCLEOTIDE SEQUENCE [LARGE SCALE GENOMIC DNA]</scope>
    <source>
        <strain evidence="1 2">DSM 12510</strain>
    </source>
</reference>
<dbReference type="STRING" id="92835.RS81_01331"/>
<dbReference type="AlphaFoldDB" id="A0A0M2H5Y1"/>
<organism evidence="1 2">
    <name type="scientific">Microbacterium terrae</name>
    <dbReference type="NCBI Taxonomy" id="69369"/>
    <lineage>
        <taxon>Bacteria</taxon>
        <taxon>Bacillati</taxon>
        <taxon>Actinomycetota</taxon>
        <taxon>Actinomycetes</taxon>
        <taxon>Micrococcales</taxon>
        <taxon>Microbacteriaceae</taxon>
        <taxon>Microbacterium</taxon>
    </lineage>
</organism>
<accession>A0A0M2H5Y1</accession>
<dbReference type="Pfam" id="PF18986">
    <property type="entry name" value="DUF5719"/>
    <property type="match status" value="1"/>
</dbReference>
<sequence length="471" mass="46642">MSDKPPFRWAGTSARLLAGTLLSTLAVVAVVTAVSVPWPTIAQEPASVSAVPAPAASVIACSGGVLTIGSQFSDASALDLAARQSVVSGVAEGVAEPTETELTVPQAPGDSVASFTSLPADRTRTDVAASGASTVRTEALAGFAASACRPPLMESWLVGGSADTGAADLVVLSNPGTVPATVQLTVYGVDGAQTPPGGADLVVAPGTQQIVPLAGLALGEASPVVRVSSTGAPVSAGLQTSITRVLTPGGVDQVGPVRAPETTQIIAGVAVTASPGELGASDSATLLRVLAPSADTTAEVRVSPIGASNGAVESRTVELTAGQPAEVDLGGLAVGTYTVQVAAAEPVVAAVWQATGFDEGDDFAWFTPAPLVETPSLFATTRGPLPTLSLVNDDDEPAVVSVASVDGAFRLEVTVPAQGSTLARLSARTVYLLESDGTGVRAGLTLSGDGALAGFPVWPADAASPAITVYP</sequence>
<dbReference type="PATRIC" id="fig|92835.4.peg.1349"/>
<evidence type="ECO:0008006" key="3">
    <source>
        <dbReference type="Google" id="ProtNLM"/>
    </source>
</evidence>
<evidence type="ECO:0000313" key="1">
    <source>
        <dbReference type="EMBL" id="KJL41746.1"/>
    </source>
</evidence>